<dbReference type="Proteomes" id="UP001162164">
    <property type="component" value="Unassembled WGS sequence"/>
</dbReference>
<keyword evidence="2" id="KW-1185">Reference proteome</keyword>
<sequence length="125" mass="14157">MEVDSGTPNLNEIEADGRRSYQSCSPNIKEIFSPGIREIESLVKQGILEKVNASEWATPSHPNASKLMGKYGYVETSKVTLNPHILDDEHPLPTVDRTFCTDSERKAYLHLEVRPEMRGTYTKYT</sequence>
<evidence type="ECO:0000313" key="1">
    <source>
        <dbReference type="EMBL" id="KAJ8951327.1"/>
    </source>
</evidence>
<comment type="caution">
    <text evidence="1">The sequence shown here is derived from an EMBL/GenBank/DDBJ whole genome shotgun (WGS) entry which is preliminary data.</text>
</comment>
<name>A0ABQ9IQI0_9CUCU</name>
<reference evidence="1" key="1">
    <citation type="journal article" date="2023" name="Insect Mol. Biol.">
        <title>Genome sequencing provides insights into the evolution of gene families encoding plant cell wall-degrading enzymes in longhorned beetles.</title>
        <authorList>
            <person name="Shin N.R."/>
            <person name="Okamura Y."/>
            <person name="Kirsch R."/>
            <person name="Pauchet Y."/>
        </authorList>
    </citation>
    <scope>NUCLEOTIDE SEQUENCE</scope>
    <source>
        <strain evidence="1">MMC_N1</strain>
    </source>
</reference>
<organism evidence="1 2">
    <name type="scientific">Molorchus minor</name>
    <dbReference type="NCBI Taxonomy" id="1323400"/>
    <lineage>
        <taxon>Eukaryota</taxon>
        <taxon>Metazoa</taxon>
        <taxon>Ecdysozoa</taxon>
        <taxon>Arthropoda</taxon>
        <taxon>Hexapoda</taxon>
        <taxon>Insecta</taxon>
        <taxon>Pterygota</taxon>
        <taxon>Neoptera</taxon>
        <taxon>Endopterygota</taxon>
        <taxon>Coleoptera</taxon>
        <taxon>Polyphaga</taxon>
        <taxon>Cucujiformia</taxon>
        <taxon>Chrysomeloidea</taxon>
        <taxon>Cerambycidae</taxon>
        <taxon>Lamiinae</taxon>
        <taxon>Monochamini</taxon>
        <taxon>Molorchus</taxon>
    </lineage>
</organism>
<dbReference type="EMBL" id="JAPWTJ010003843">
    <property type="protein sequence ID" value="KAJ8951327.1"/>
    <property type="molecule type" value="Genomic_DNA"/>
</dbReference>
<proteinExistence type="predicted"/>
<gene>
    <name evidence="1" type="ORF">NQ317_010808</name>
</gene>
<accession>A0ABQ9IQI0</accession>
<protein>
    <submittedName>
        <fullName evidence="1">Uncharacterized protein</fullName>
    </submittedName>
</protein>
<evidence type="ECO:0000313" key="2">
    <source>
        <dbReference type="Proteomes" id="UP001162164"/>
    </source>
</evidence>